<dbReference type="PANTHER" id="PTHR43025">
    <property type="entry name" value="MONOGALACTOSYLDIACYLGLYCEROL SYNTHASE"/>
    <property type="match status" value="1"/>
</dbReference>
<dbReference type="RefSeq" id="WP_065412384.1">
    <property type="nucleotide sequence ID" value="NZ_MAYT01000032.1"/>
</dbReference>
<evidence type="ECO:0000256" key="3">
    <source>
        <dbReference type="ARBA" id="ARBA00022679"/>
    </source>
</evidence>
<dbReference type="PANTHER" id="PTHR43025:SF3">
    <property type="entry name" value="MONOGALACTOSYLDIACYLGLYCEROL SYNTHASE 1, CHLOROPLASTIC"/>
    <property type="match status" value="1"/>
</dbReference>
<keyword evidence="2" id="KW-0328">Glycosyltransferase</keyword>
<dbReference type="SUPFAM" id="SSF53756">
    <property type="entry name" value="UDP-Glycosyltransferase/glycogen phosphorylase"/>
    <property type="match status" value="1"/>
</dbReference>
<accession>A0A1B9AAR7</accession>
<name>A0A1B9AAR7_9BACI</name>
<dbReference type="GO" id="GO:0016020">
    <property type="term" value="C:membrane"/>
    <property type="evidence" value="ECO:0007669"/>
    <property type="project" value="GOC"/>
</dbReference>
<dbReference type="Pfam" id="PF06925">
    <property type="entry name" value="MGDG_synth"/>
    <property type="match status" value="1"/>
</dbReference>
<organism evidence="5 6">
    <name type="scientific">Pseudobacillus wudalianchiensis</name>
    <dbReference type="NCBI Taxonomy" id="1743143"/>
    <lineage>
        <taxon>Bacteria</taxon>
        <taxon>Bacillati</taxon>
        <taxon>Bacillota</taxon>
        <taxon>Bacilli</taxon>
        <taxon>Bacillales</taxon>
        <taxon>Bacillaceae</taxon>
        <taxon>Pseudobacillus</taxon>
    </lineage>
</organism>
<keyword evidence="3" id="KW-0808">Transferase</keyword>
<dbReference type="Gene3D" id="3.40.50.2000">
    <property type="entry name" value="Glycogen Phosphorylase B"/>
    <property type="match status" value="2"/>
</dbReference>
<evidence type="ECO:0000259" key="4">
    <source>
        <dbReference type="Pfam" id="PF06925"/>
    </source>
</evidence>
<dbReference type="GO" id="GO:0009247">
    <property type="term" value="P:glycolipid biosynthetic process"/>
    <property type="evidence" value="ECO:0007669"/>
    <property type="project" value="InterPro"/>
</dbReference>
<dbReference type="GO" id="GO:0016758">
    <property type="term" value="F:hexosyltransferase activity"/>
    <property type="evidence" value="ECO:0007669"/>
    <property type="project" value="InterPro"/>
</dbReference>
<feature type="domain" description="Diacylglycerol glucosyltransferase N-terminal" evidence="4">
    <location>
        <begin position="15"/>
        <end position="187"/>
    </location>
</feature>
<evidence type="ECO:0000313" key="6">
    <source>
        <dbReference type="Proteomes" id="UP000092578"/>
    </source>
</evidence>
<keyword evidence="6" id="KW-1185">Reference proteome</keyword>
<protein>
    <recommendedName>
        <fullName evidence="4">Diacylglycerol glucosyltransferase N-terminal domain-containing protein</fullName>
    </recommendedName>
</protein>
<dbReference type="EMBL" id="MAYT01000032">
    <property type="protein sequence ID" value="OCA80940.1"/>
    <property type="molecule type" value="Genomic_DNA"/>
</dbReference>
<dbReference type="InterPro" id="IPR050519">
    <property type="entry name" value="Glycosyltransf_28_UgtP"/>
</dbReference>
<dbReference type="Proteomes" id="UP000092578">
    <property type="component" value="Unassembled WGS sequence"/>
</dbReference>
<evidence type="ECO:0000313" key="5">
    <source>
        <dbReference type="EMBL" id="OCA80940.1"/>
    </source>
</evidence>
<dbReference type="AlphaFoldDB" id="A0A1B9AAR7"/>
<proteinExistence type="inferred from homology"/>
<comment type="similarity">
    <text evidence="1">Belongs to the glycosyltransferase 28 family.</text>
</comment>
<sequence length="387" mass="45072">MKVLLLPLFRMPSGHHKAAEAIAGYLSNIKAEIEVKTVDCLSHFHSGIEMVISNTYLKWINRKPALYSKFYHSFIYSSNQKKHTSSRFSLCFWDNYLAWRMEKFIEEEQPDVIICTHCYPSKLLNYLKKRGKIHVPVVNVYTDFFMNDIWGKEYIDFHFVPHQEAKEQLIKRYSLKQEQIFVTGIPVHPFFRKPSRSSSEGSILIAGGNSGLGNLTVLIEQLAAAPLQCSYKVLCGHNKKLYEWVRSLQHEKIEAIPYTNCRKQMNQYYDEASAIITKPGGITITEVLEKSLPVFILDRLPGQEEINCHYLKEQHLVYELNMHQPIEQQIIKVISNEVEMNKWHKRLTCYQLEKDDEIENSLLTIFKSKESVYAPSLKKSAWDPYLG</sequence>
<gene>
    <name evidence="5" type="ORF">A8F95_17720</name>
</gene>
<reference evidence="6" key="1">
    <citation type="submission" date="2016-05" db="EMBL/GenBank/DDBJ databases">
        <authorList>
            <person name="Liu B."/>
            <person name="Wang J."/>
            <person name="Zhu Y."/>
            <person name="Liu G."/>
            <person name="Chen Q."/>
            <person name="Chen Z."/>
            <person name="Lan J."/>
            <person name="Che J."/>
            <person name="Ge C."/>
            <person name="Shi H."/>
            <person name="Pan Z."/>
            <person name="Liu X."/>
        </authorList>
    </citation>
    <scope>NUCLEOTIDE SEQUENCE [LARGE SCALE GENOMIC DNA]</scope>
    <source>
        <strain evidence="6">FJAT-27215</strain>
    </source>
</reference>
<evidence type="ECO:0000256" key="2">
    <source>
        <dbReference type="ARBA" id="ARBA00022676"/>
    </source>
</evidence>
<dbReference type="InterPro" id="IPR009695">
    <property type="entry name" value="Diacylglyc_glucosyltr_N"/>
</dbReference>
<evidence type="ECO:0000256" key="1">
    <source>
        <dbReference type="ARBA" id="ARBA00006962"/>
    </source>
</evidence>
<comment type="caution">
    <text evidence="5">The sequence shown here is derived from an EMBL/GenBank/DDBJ whole genome shotgun (WGS) entry which is preliminary data.</text>
</comment>